<organism evidence="1 2">
    <name type="scientific">Micrococcus terreus</name>
    <dbReference type="NCBI Taxonomy" id="574650"/>
    <lineage>
        <taxon>Bacteria</taxon>
        <taxon>Bacillati</taxon>
        <taxon>Actinomycetota</taxon>
        <taxon>Actinomycetes</taxon>
        <taxon>Micrococcales</taxon>
        <taxon>Micrococcaceae</taxon>
        <taxon>Micrococcus</taxon>
    </lineage>
</organism>
<protein>
    <submittedName>
        <fullName evidence="1">Uncharacterized protein</fullName>
    </submittedName>
</protein>
<evidence type="ECO:0000313" key="2">
    <source>
        <dbReference type="Proteomes" id="UP000198881"/>
    </source>
</evidence>
<keyword evidence="2" id="KW-1185">Reference proteome</keyword>
<proteinExistence type="predicted"/>
<gene>
    <name evidence="1" type="ORF">SAMN04487966_11060</name>
</gene>
<dbReference type="AlphaFoldDB" id="A0A1I7MQM7"/>
<dbReference type="Proteomes" id="UP000198881">
    <property type="component" value="Unassembled WGS sequence"/>
</dbReference>
<evidence type="ECO:0000313" key="1">
    <source>
        <dbReference type="EMBL" id="SFV24242.1"/>
    </source>
</evidence>
<accession>A0A1I7MQM7</accession>
<dbReference type="EMBL" id="FPCG01000010">
    <property type="protein sequence ID" value="SFV24242.1"/>
    <property type="molecule type" value="Genomic_DNA"/>
</dbReference>
<name>A0A1I7MQM7_9MICC</name>
<sequence length="82" mass="8768">MNRWVLRIPSTLHQSPSGEMSSLGDPGRIRAALEGFEGAWFERDRAAVPLSVGVVIAVRRHLSDDTARPLAGTAGEGTGAER</sequence>
<reference evidence="1 2" key="1">
    <citation type="submission" date="2016-10" db="EMBL/GenBank/DDBJ databases">
        <authorList>
            <person name="de Groot N.N."/>
        </authorList>
    </citation>
    <scope>NUCLEOTIDE SEQUENCE [LARGE SCALE GENOMIC DNA]</scope>
    <source>
        <strain evidence="1 2">CGMCC 1.7054</strain>
    </source>
</reference>